<dbReference type="EMBL" id="JACEEZ010014277">
    <property type="protein sequence ID" value="KAG0719586.1"/>
    <property type="molecule type" value="Genomic_DNA"/>
</dbReference>
<feature type="region of interest" description="Disordered" evidence="7">
    <location>
        <begin position="114"/>
        <end position="150"/>
    </location>
</feature>
<dbReference type="AlphaFoldDB" id="A0A8J4Y9A7"/>
<evidence type="ECO:0000256" key="6">
    <source>
        <dbReference type="PROSITE-ProRule" id="PRU00723"/>
    </source>
</evidence>
<feature type="zinc finger region" description="C3H1-type" evidence="6">
    <location>
        <begin position="613"/>
        <end position="639"/>
    </location>
</feature>
<feature type="domain" description="C3H1-type" evidence="8">
    <location>
        <begin position="557"/>
        <end position="585"/>
    </location>
</feature>
<proteinExistence type="predicted"/>
<feature type="zinc finger region" description="C3H1-type" evidence="6">
    <location>
        <begin position="557"/>
        <end position="585"/>
    </location>
</feature>
<keyword evidence="3 6" id="KW-0863">Zinc-finger</keyword>
<feature type="compositionally biased region" description="Basic and acidic residues" evidence="7">
    <location>
        <begin position="712"/>
        <end position="722"/>
    </location>
</feature>
<protein>
    <recommendedName>
        <fullName evidence="5">Zinc finger CCCH domain-containing protein 3</fullName>
    </recommendedName>
</protein>
<feature type="compositionally biased region" description="Low complexity" evidence="7">
    <location>
        <begin position="249"/>
        <end position="261"/>
    </location>
</feature>
<evidence type="ECO:0000256" key="4">
    <source>
        <dbReference type="ARBA" id="ARBA00022833"/>
    </source>
</evidence>
<dbReference type="FunFam" id="4.10.1000.10:FF:000008">
    <property type="entry name" value="zinc finger CCCH domain-containing protein 3"/>
    <property type="match status" value="1"/>
</dbReference>
<feature type="zinc finger region" description="C3H1-type" evidence="6">
    <location>
        <begin position="586"/>
        <end position="612"/>
    </location>
</feature>
<dbReference type="PANTHER" id="PTHR46156">
    <property type="entry name" value="CCCH ZINGC FINGER"/>
    <property type="match status" value="1"/>
</dbReference>
<dbReference type="InterPro" id="IPR000571">
    <property type="entry name" value="Znf_CCCH"/>
</dbReference>
<dbReference type="SMART" id="SM00356">
    <property type="entry name" value="ZnF_C3H1"/>
    <property type="match status" value="3"/>
</dbReference>
<feature type="compositionally biased region" description="Polar residues" evidence="7">
    <location>
        <begin position="124"/>
        <end position="146"/>
    </location>
</feature>
<comment type="caution">
    <text evidence="9">The sequence shown here is derived from an EMBL/GenBank/DDBJ whole genome shotgun (WGS) entry which is preliminary data.</text>
</comment>
<feature type="domain" description="C3H1-type" evidence="8">
    <location>
        <begin position="586"/>
        <end position="612"/>
    </location>
</feature>
<dbReference type="Proteomes" id="UP000770661">
    <property type="component" value="Unassembled WGS sequence"/>
</dbReference>
<evidence type="ECO:0000256" key="2">
    <source>
        <dbReference type="ARBA" id="ARBA00022737"/>
    </source>
</evidence>
<keyword evidence="1 6" id="KW-0479">Metal-binding</keyword>
<dbReference type="OrthoDB" id="3247158at2759"/>
<keyword evidence="10" id="KW-1185">Reference proteome</keyword>
<dbReference type="Gene3D" id="4.10.1000.10">
    <property type="entry name" value="Zinc finger, CCCH-type"/>
    <property type="match status" value="1"/>
</dbReference>
<dbReference type="PROSITE" id="PS50103">
    <property type="entry name" value="ZF_C3H1"/>
    <property type="match status" value="3"/>
</dbReference>
<dbReference type="GO" id="GO:0008270">
    <property type="term" value="F:zinc ion binding"/>
    <property type="evidence" value="ECO:0007669"/>
    <property type="project" value="UniProtKB-KW"/>
</dbReference>
<organism evidence="9 10">
    <name type="scientific">Chionoecetes opilio</name>
    <name type="common">Atlantic snow crab</name>
    <name type="synonym">Cancer opilio</name>
    <dbReference type="NCBI Taxonomy" id="41210"/>
    <lineage>
        <taxon>Eukaryota</taxon>
        <taxon>Metazoa</taxon>
        <taxon>Ecdysozoa</taxon>
        <taxon>Arthropoda</taxon>
        <taxon>Crustacea</taxon>
        <taxon>Multicrustacea</taxon>
        <taxon>Malacostraca</taxon>
        <taxon>Eumalacostraca</taxon>
        <taxon>Eucarida</taxon>
        <taxon>Decapoda</taxon>
        <taxon>Pleocyemata</taxon>
        <taxon>Brachyura</taxon>
        <taxon>Eubrachyura</taxon>
        <taxon>Majoidea</taxon>
        <taxon>Majidae</taxon>
        <taxon>Chionoecetes</taxon>
    </lineage>
</organism>
<evidence type="ECO:0000256" key="7">
    <source>
        <dbReference type="SAM" id="MobiDB-lite"/>
    </source>
</evidence>
<gene>
    <name evidence="9" type="primary">ZC3H3</name>
    <name evidence="9" type="ORF">GWK47_050138</name>
</gene>
<keyword evidence="2" id="KW-0677">Repeat</keyword>
<evidence type="ECO:0000313" key="10">
    <source>
        <dbReference type="Proteomes" id="UP000770661"/>
    </source>
</evidence>
<evidence type="ECO:0000259" key="8">
    <source>
        <dbReference type="PROSITE" id="PS50103"/>
    </source>
</evidence>
<feature type="region of interest" description="Disordered" evidence="7">
    <location>
        <begin position="171"/>
        <end position="269"/>
    </location>
</feature>
<dbReference type="PANTHER" id="PTHR46156:SF1">
    <property type="entry name" value="ZINC FINGER CCCH DOMAIN-CONTAINING PROTEIN 3"/>
    <property type="match status" value="1"/>
</dbReference>
<evidence type="ECO:0000313" key="9">
    <source>
        <dbReference type="EMBL" id="KAG0719586.1"/>
    </source>
</evidence>
<feature type="region of interest" description="Disordered" evidence="7">
    <location>
        <begin position="692"/>
        <end position="722"/>
    </location>
</feature>
<dbReference type="GO" id="GO:0005634">
    <property type="term" value="C:nucleus"/>
    <property type="evidence" value="ECO:0007669"/>
    <property type="project" value="UniProtKB-ARBA"/>
</dbReference>
<reference evidence="9" key="1">
    <citation type="submission" date="2020-07" db="EMBL/GenBank/DDBJ databases">
        <title>The High-quality genome of the commercially important snow crab, Chionoecetes opilio.</title>
        <authorList>
            <person name="Jeong J.-H."/>
            <person name="Ryu S."/>
        </authorList>
    </citation>
    <scope>NUCLEOTIDE SEQUENCE</scope>
    <source>
        <strain evidence="9">MADBK_172401_WGS</strain>
        <tissue evidence="9">Digestive gland</tissue>
    </source>
</reference>
<evidence type="ECO:0000256" key="1">
    <source>
        <dbReference type="ARBA" id="ARBA00022723"/>
    </source>
</evidence>
<evidence type="ECO:0000256" key="3">
    <source>
        <dbReference type="ARBA" id="ARBA00022771"/>
    </source>
</evidence>
<name>A0A8J4Y9A7_CHIOP</name>
<accession>A0A8J4Y9A7</accession>
<feature type="compositionally biased region" description="Low complexity" evidence="7">
    <location>
        <begin position="207"/>
        <end position="218"/>
    </location>
</feature>
<feature type="domain" description="C3H1-type" evidence="8">
    <location>
        <begin position="613"/>
        <end position="639"/>
    </location>
</feature>
<keyword evidence="4 6" id="KW-0862">Zinc</keyword>
<sequence>MLGSQPRSPGFDLLAERRQTGGLLKTRAPVHPAVNGYRVLAGANSVHVTPHQKFVSRNKVVNSSSEKPVLTEVVNLKDNGVNAAVKTPKSKGNYKIISKTKLVQTDLKSATRSKVQQEGVAGQSAAQTSKATTHTSPRVTTISRPQRVSPANRIHQTAPKLNTKKKYSVLSRTKLVRRQSGSGKAGTPGKPRYTVNTKNKLVRRRSSSGTGLSKSTSKIGESKAKTSGMPAKPKYSVITKNKLVRRRSSSGAGTSKSSGKISELKTKTYKSQTEGQKKFHVISQTKLVRRRSSSGAYKELSAQGLGATPPSHSRKRVIVKRHKLIRNVSSAPLKYDYAMVNKLYTRNVNTAFKVININPNISAKQRVARGIVSKYKINRLKQESYDGYKKHQKSFNRYKINLFKPESAHGTKRYRKYNDYSSKARQSKKSCASKRSDRFINIGGILYKSTKTSLRKQLPKDKNNKPSVKIFDSRCTVFLRGEKFHLTAGGRTLQRVKDSTPARSSLPRVHLGGLTYSRTRTGLYELTKTHQARAVLSSARQRSMVTLIQKRRKASFQKRNEYCVFFNRFGRCSKKNRGECPYIHDSTRVAICTRFLRGRCPVNNCPFSHTVDPHKMPVCSHFLKSVCTREDCPYRHVKVNPSAPVCLDFVRVTAKLEKSVINSTFWFVRSSRQENVHEEHPVPCLTIKDERDEERYPSRGAPTQGPASLCTEKGKEVKALRY</sequence>
<evidence type="ECO:0000256" key="5">
    <source>
        <dbReference type="ARBA" id="ARBA00071600"/>
    </source>
</evidence>